<dbReference type="Proteomes" id="UP000325315">
    <property type="component" value="Unassembled WGS sequence"/>
</dbReference>
<dbReference type="AlphaFoldDB" id="A0A5B6UUR3"/>
<name>A0A5B6UUR3_9ROSI</name>
<proteinExistence type="predicted"/>
<organism evidence="1 2">
    <name type="scientific">Gossypium australe</name>
    <dbReference type="NCBI Taxonomy" id="47621"/>
    <lineage>
        <taxon>Eukaryota</taxon>
        <taxon>Viridiplantae</taxon>
        <taxon>Streptophyta</taxon>
        <taxon>Embryophyta</taxon>
        <taxon>Tracheophyta</taxon>
        <taxon>Spermatophyta</taxon>
        <taxon>Magnoliopsida</taxon>
        <taxon>eudicotyledons</taxon>
        <taxon>Gunneridae</taxon>
        <taxon>Pentapetalae</taxon>
        <taxon>rosids</taxon>
        <taxon>malvids</taxon>
        <taxon>Malvales</taxon>
        <taxon>Malvaceae</taxon>
        <taxon>Malvoideae</taxon>
        <taxon>Gossypium</taxon>
    </lineage>
</organism>
<gene>
    <name evidence="1" type="ORF">EPI10_028382</name>
</gene>
<sequence length="87" mass="9942">MEEHTPHIVLRKANLGWQQSMVTEANALNANHTWDFLSLPPRKNVVGCRWVYIVKVSSDGKINRLKACFGAQGFLEIPNLDYRETNC</sequence>
<reference evidence="2" key="1">
    <citation type="journal article" date="2019" name="Plant Biotechnol. J.">
        <title>Genome sequencing of the Australian wild diploid species Gossypium australe highlights disease resistance and delayed gland morphogenesis.</title>
        <authorList>
            <person name="Cai Y."/>
            <person name="Cai X."/>
            <person name="Wang Q."/>
            <person name="Wang P."/>
            <person name="Zhang Y."/>
            <person name="Cai C."/>
            <person name="Xu Y."/>
            <person name="Wang K."/>
            <person name="Zhou Z."/>
            <person name="Wang C."/>
            <person name="Geng S."/>
            <person name="Li B."/>
            <person name="Dong Q."/>
            <person name="Hou Y."/>
            <person name="Wang H."/>
            <person name="Ai P."/>
            <person name="Liu Z."/>
            <person name="Yi F."/>
            <person name="Sun M."/>
            <person name="An G."/>
            <person name="Cheng J."/>
            <person name="Zhang Y."/>
            <person name="Shi Q."/>
            <person name="Xie Y."/>
            <person name="Shi X."/>
            <person name="Chang Y."/>
            <person name="Huang F."/>
            <person name="Chen Y."/>
            <person name="Hong S."/>
            <person name="Mi L."/>
            <person name="Sun Q."/>
            <person name="Zhang L."/>
            <person name="Zhou B."/>
            <person name="Peng R."/>
            <person name="Zhang X."/>
            <person name="Liu F."/>
        </authorList>
    </citation>
    <scope>NUCLEOTIDE SEQUENCE [LARGE SCALE GENOMIC DNA]</scope>
    <source>
        <strain evidence="2">cv. PA1801</strain>
    </source>
</reference>
<dbReference type="OrthoDB" id="1917367at2759"/>
<accession>A0A5B6UUR3</accession>
<keyword evidence="2" id="KW-1185">Reference proteome</keyword>
<protein>
    <submittedName>
        <fullName evidence="1">Retrovirus-related Pol polyprotein from transposon TNT 1-94</fullName>
    </submittedName>
</protein>
<evidence type="ECO:0000313" key="1">
    <source>
        <dbReference type="EMBL" id="KAA3461840.1"/>
    </source>
</evidence>
<dbReference type="EMBL" id="SMMG02000009">
    <property type="protein sequence ID" value="KAA3461840.1"/>
    <property type="molecule type" value="Genomic_DNA"/>
</dbReference>
<evidence type="ECO:0000313" key="2">
    <source>
        <dbReference type="Proteomes" id="UP000325315"/>
    </source>
</evidence>
<comment type="caution">
    <text evidence="1">The sequence shown here is derived from an EMBL/GenBank/DDBJ whole genome shotgun (WGS) entry which is preliminary data.</text>
</comment>